<evidence type="ECO:0000313" key="3">
    <source>
        <dbReference type="EMBL" id="CAF3531002.1"/>
    </source>
</evidence>
<dbReference type="EMBL" id="CAJNOQ010001716">
    <property type="protein sequence ID" value="CAF0914267.1"/>
    <property type="molecule type" value="Genomic_DNA"/>
</dbReference>
<dbReference type="EMBL" id="CAJOBA010000425">
    <property type="protein sequence ID" value="CAF3531002.1"/>
    <property type="molecule type" value="Genomic_DNA"/>
</dbReference>
<protein>
    <submittedName>
        <fullName evidence="2">Uncharacterized protein</fullName>
    </submittedName>
</protein>
<reference evidence="2" key="1">
    <citation type="submission" date="2021-02" db="EMBL/GenBank/DDBJ databases">
        <authorList>
            <person name="Nowell W R."/>
        </authorList>
    </citation>
    <scope>NUCLEOTIDE SEQUENCE</scope>
</reference>
<dbReference type="Proteomes" id="UP000677228">
    <property type="component" value="Unassembled WGS sequence"/>
</dbReference>
<evidence type="ECO:0000313" key="1">
    <source>
        <dbReference type="EMBL" id="CAF0752164.1"/>
    </source>
</evidence>
<dbReference type="PANTHER" id="PTHR22146:SF8">
    <property type="entry name" value="PROTEIN FAM166B"/>
    <property type="match status" value="1"/>
</dbReference>
<name>A0A814AL06_9BILA</name>
<evidence type="ECO:0000313" key="2">
    <source>
        <dbReference type="EMBL" id="CAF0914267.1"/>
    </source>
</evidence>
<gene>
    <name evidence="2" type="ORF">GPM918_LOCUS9310</name>
    <name evidence="1" type="ORF">OVA965_LOCUS2076</name>
    <name evidence="4" type="ORF">SRO942_LOCUS9311</name>
    <name evidence="3" type="ORF">TMI583_LOCUS2076</name>
</gene>
<dbReference type="PANTHER" id="PTHR22146">
    <property type="entry name" value="CAT EYE SYNDROME CRITICAL REGION PROTEIN 6"/>
    <property type="match status" value="1"/>
</dbReference>
<dbReference type="EMBL" id="CAJOBC010001716">
    <property type="protein sequence ID" value="CAF3694731.1"/>
    <property type="molecule type" value="Genomic_DNA"/>
</dbReference>
<dbReference type="EMBL" id="CAJNOK010000425">
    <property type="protein sequence ID" value="CAF0752164.1"/>
    <property type="molecule type" value="Genomic_DNA"/>
</dbReference>
<evidence type="ECO:0000313" key="4">
    <source>
        <dbReference type="EMBL" id="CAF3694731.1"/>
    </source>
</evidence>
<dbReference type="AlphaFoldDB" id="A0A814AL06"/>
<dbReference type="Proteomes" id="UP000663829">
    <property type="component" value="Unassembled WGS sequence"/>
</dbReference>
<accession>A0A814AL06</accession>
<proteinExistence type="predicted"/>
<dbReference type="Proteomes" id="UP000682733">
    <property type="component" value="Unassembled WGS sequence"/>
</dbReference>
<evidence type="ECO:0000313" key="5">
    <source>
        <dbReference type="Proteomes" id="UP000663829"/>
    </source>
</evidence>
<dbReference type="Proteomes" id="UP000681722">
    <property type="component" value="Unassembled WGS sequence"/>
</dbReference>
<dbReference type="OrthoDB" id="2019884at2759"/>
<comment type="caution">
    <text evidence="2">The sequence shown here is derived from an EMBL/GenBank/DDBJ whole genome shotgun (WGS) entry which is preliminary data.</text>
</comment>
<keyword evidence="5" id="KW-1185">Reference proteome</keyword>
<sequence>MVCEQLISHNNRTRYCDNLFPNEDTEDNNRSCPSLDRRLKRDQNLERSILAKIQSNEFYHLPGYQGYIPQESYMSGYGKSEISRQVFRNPAINTKPEKLFSKVRYVRDGDAIREEERKNALEIRQRSFADRIYKPHIIVSGYTGHIPRFSEKFGKNVKDLFIDDFEDDQAVDRYAKQDFQLQKQFDKRQITEADLPNNSILHYAREAMPLIPINQNSEPYVSYEKDWTNSVYKMSNDDSDKRFISGLLIKDKPVIHDRHPIYPCHSGLTPQYMGDVPGLKFQFGGTYGSQTVNAKQHLLPKTYLLNPKKIRCYC</sequence>
<organism evidence="2 5">
    <name type="scientific">Didymodactylos carnosus</name>
    <dbReference type="NCBI Taxonomy" id="1234261"/>
    <lineage>
        <taxon>Eukaryota</taxon>
        <taxon>Metazoa</taxon>
        <taxon>Spiralia</taxon>
        <taxon>Gnathifera</taxon>
        <taxon>Rotifera</taxon>
        <taxon>Eurotatoria</taxon>
        <taxon>Bdelloidea</taxon>
        <taxon>Philodinida</taxon>
        <taxon>Philodinidae</taxon>
        <taxon>Didymodactylos</taxon>
    </lineage>
</organism>